<reference evidence="2 3" key="1">
    <citation type="submission" date="2018-02" db="EMBL/GenBank/DDBJ databases">
        <title>The genomes of Aspergillus section Nigri reveals drivers in fungal speciation.</title>
        <authorList>
            <consortium name="DOE Joint Genome Institute"/>
            <person name="Vesth T.C."/>
            <person name="Nybo J."/>
            <person name="Theobald S."/>
            <person name="Brandl J."/>
            <person name="Frisvad J.C."/>
            <person name="Nielsen K.F."/>
            <person name="Lyhne E.K."/>
            <person name="Kogle M.E."/>
            <person name="Kuo A."/>
            <person name="Riley R."/>
            <person name="Clum A."/>
            <person name="Nolan M."/>
            <person name="Lipzen A."/>
            <person name="Salamov A."/>
            <person name="Henrissat B."/>
            <person name="Wiebenga A."/>
            <person name="De vries R.P."/>
            <person name="Grigoriev I.V."/>
            <person name="Mortensen U.H."/>
            <person name="Andersen M.R."/>
            <person name="Baker S.E."/>
        </authorList>
    </citation>
    <scope>NUCLEOTIDE SEQUENCE [LARGE SCALE GENOMIC DNA]</scope>
    <source>
        <strain evidence="2 3">CBS 313.89</strain>
    </source>
</reference>
<keyword evidence="3" id="KW-1185">Reference proteome</keyword>
<gene>
    <name evidence="2" type="ORF">BO72DRAFT_145125</name>
</gene>
<name>A0A8G1VYG4_9EURO</name>
<dbReference type="Proteomes" id="UP000249789">
    <property type="component" value="Unassembled WGS sequence"/>
</dbReference>
<sequence>MNNYTSYQTIHAVDRSIGHVLYILYIHTRRYHTAAQHFCPHHYSVKSGCCCCCMHVQPTEKRCLEISPTNQVIHSYLYCVQYRGYWLLHTSGMATTKKKTKDPGARKAKTDSTLYGKREGGPEDRDRDKEEKGKGGRGQPA</sequence>
<feature type="compositionally biased region" description="Basic and acidic residues" evidence="1">
    <location>
        <begin position="101"/>
        <end position="134"/>
    </location>
</feature>
<dbReference type="EMBL" id="KZ824650">
    <property type="protein sequence ID" value="RAK76276.1"/>
    <property type="molecule type" value="Genomic_DNA"/>
</dbReference>
<organism evidence="2 3">
    <name type="scientific">Aspergillus fijiensis CBS 313.89</name>
    <dbReference type="NCBI Taxonomy" id="1448319"/>
    <lineage>
        <taxon>Eukaryota</taxon>
        <taxon>Fungi</taxon>
        <taxon>Dikarya</taxon>
        <taxon>Ascomycota</taxon>
        <taxon>Pezizomycotina</taxon>
        <taxon>Eurotiomycetes</taxon>
        <taxon>Eurotiomycetidae</taxon>
        <taxon>Eurotiales</taxon>
        <taxon>Aspergillaceae</taxon>
        <taxon>Aspergillus</taxon>
    </lineage>
</organism>
<protein>
    <submittedName>
        <fullName evidence="2">Uncharacterized protein</fullName>
    </submittedName>
</protein>
<evidence type="ECO:0000313" key="2">
    <source>
        <dbReference type="EMBL" id="RAK76276.1"/>
    </source>
</evidence>
<feature type="region of interest" description="Disordered" evidence="1">
    <location>
        <begin position="95"/>
        <end position="141"/>
    </location>
</feature>
<dbReference type="VEuPathDB" id="FungiDB:BO72DRAFT_145125"/>
<proteinExistence type="predicted"/>
<accession>A0A8G1VYG4</accession>
<dbReference type="RefSeq" id="XP_040800286.1">
    <property type="nucleotide sequence ID" value="XM_040939190.1"/>
</dbReference>
<evidence type="ECO:0000256" key="1">
    <source>
        <dbReference type="SAM" id="MobiDB-lite"/>
    </source>
</evidence>
<dbReference type="AlphaFoldDB" id="A0A8G1VYG4"/>
<evidence type="ECO:0000313" key="3">
    <source>
        <dbReference type="Proteomes" id="UP000249789"/>
    </source>
</evidence>
<dbReference type="GeneID" id="63856523"/>